<dbReference type="AlphaFoldDB" id="A0AAN6NSB5"/>
<feature type="compositionally biased region" description="Low complexity" evidence="2">
    <location>
        <begin position="645"/>
        <end position="658"/>
    </location>
</feature>
<dbReference type="GO" id="GO:0005634">
    <property type="term" value="C:nucleus"/>
    <property type="evidence" value="ECO:0007669"/>
    <property type="project" value="TreeGrafter"/>
</dbReference>
<feature type="region of interest" description="Disordered" evidence="2">
    <location>
        <begin position="499"/>
        <end position="586"/>
    </location>
</feature>
<dbReference type="InterPro" id="IPR016193">
    <property type="entry name" value="Cytidine_deaminase-like"/>
</dbReference>
<accession>A0AAN6NSB5</accession>
<dbReference type="PANTHER" id="PTHR11079:SF149">
    <property type="entry name" value="TRNA-SPECIFIC ADENOSINE DEAMINASE 2"/>
    <property type="match status" value="1"/>
</dbReference>
<dbReference type="CDD" id="cd01285">
    <property type="entry name" value="nucleoside_deaminase"/>
    <property type="match status" value="1"/>
</dbReference>
<gene>
    <name evidence="4" type="ORF">QBC32DRAFT_169531</name>
</gene>
<feature type="region of interest" description="Disordered" evidence="2">
    <location>
        <begin position="47"/>
        <end position="115"/>
    </location>
</feature>
<evidence type="ECO:0000256" key="2">
    <source>
        <dbReference type="SAM" id="MobiDB-lite"/>
    </source>
</evidence>
<dbReference type="EMBL" id="MU859156">
    <property type="protein sequence ID" value="KAK3951142.1"/>
    <property type="molecule type" value="Genomic_DNA"/>
</dbReference>
<sequence length="679" mass="72151">MAYTFLDAVAATGQRISAFFQTLTIFLLDHTLRPAFSLFSGNFNIPLLEGPPPQQTAAGGEEQQGHPSTELDQSHQSPPQQHQLDVQYQNSVTTTTPAITSQSKSTDQSEDGFITNSNALPQASFLSLTPDQANSSKLPDTEPDMVRTSSATATLAPEQQPLKKIPVPNVVPALPLVAPAKENEAPVKAGSPVAAPASSENNLTGDFDRLSIATDVAAVAATGAVDSSNRVTLQLSEIPQDNNTTPAAAADGANDAEPRQLLRANVLHGHGPSTSVGWNIVDSLPRAPVVRSPAVPINHELSQTSQLKEGFTDNVAQLEADLETPEEAAERAMHAGFMREALDMARLALKTNETPVGCVLVYKDRVIARGMNATNVSRNGTRHAELMAICALLSYSGDDDLEPKNAQHQCNHDEPSVWGDIDPRDGHLFPYGQKLHPAPRVDRSVISECTLYVTVEPCVMCASLLRQLRIKKVYFGAVNDKFGGTGGVFRIHKNSPFSMASAPPSPAPQNGKGIVRPALERRPVSALNIGTGGVEGQAPEAASDENDETKQNETVGEQPGQHTTSLFEPELHGDGGNVEPGYEVEGGWGRDEAVTLLRQFYVQENGRAPVPRKKEGRAARLAAMMERDGHAGGPMADAPAVAKPGENGDAVDGDAAAQDGEEKTGEKAEEEDSGNSSEA</sequence>
<feature type="compositionally biased region" description="Low complexity" evidence="2">
    <location>
        <begin position="74"/>
        <end position="85"/>
    </location>
</feature>
<reference evidence="4" key="2">
    <citation type="submission" date="2023-06" db="EMBL/GenBank/DDBJ databases">
        <authorList>
            <consortium name="Lawrence Berkeley National Laboratory"/>
            <person name="Mondo S.J."/>
            <person name="Hensen N."/>
            <person name="Bonometti L."/>
            <person name="Westerberg I."/>
            <person name="Brannstrom I.O."/>
            <person name="Guillou S."/>
            <person name="Cros-Aarteil S."/>
            <person name="Calhoun S."/>
            <person name="Haridas S."/>
            <person name="Kuo A."/>
            <person name="Pangilinan J."/>
            <person name="Riley R."/>
            <person name="Labutti K."/>
            <person name="Andreopoulos B."/>
            <person name="Lipzen A."/>
            <person name="Chen C."/>
            <person name="Yanf M."/>
            <person name="Daum C."/>
            <person name="Ng V."/>
            <person name="Clum A."/>
            <person name="Steindorff A."/>
            <person name="Ohm R."/>
            <person name="Martin F."/>
            <person name="Silar P."/>
            <person name="Natvig D."/>
            <person name="Lalanne C."/>
            <person name="Gautier V."/>
            <person name="Ament-Velasquez S.L."/>
            <person name="Kruys A."/>
            <person name="Hutchinson M.I."/>
            <person name="Powell A.J."/>
            <person name="Barry K."/>
            <person name="Miller A.N."/>
            <person name="Grigoriev I.V."/>
            <person name="Debuchy R."/>
            <person name="Gladieux P."/>
            <person name="Thoren M.H."/>
            <person name="Johannesson H."/>
        </authorList>
    </citation>
    <scope>NUCLEOTIDE SEQUENCE</scope>
    <source>
        <strain evidence="4">CBS 626.80</strain>
    </source>
</reference>
<feature type="compositionally biased region" description="Polar residues" evidence="2">
    <location>
        <begin position="552"/>
        <end position="566"/>
    </location>
</feature>
<keyword evidence="5" id="KW-1185">Reference proteome</keyword>
<dbReference type="PANTHER" id="PTHR11079">
    <property type="entry name" value="CYTOSINE DEAMINASE FAMILY MEMBER"/>
    <property type="match status" value="1"/>
</dbReference>
<feature type="domain" description="CMP/dCMP-type deaminase" evidence="3">
    <location>
        <begin position="332"/>
        <end position="497"/>
    </location>
</feature>
<dbReference type="GO" id="GO:0052717">
    <property type="term" value="F:tRNA-specific adenosine-34 deaminase activity"/>
    <property type="evidence" value="ECO:0007669"/>
    <property type="project" value="TreeGrafter"/>
</dbReference>
<proteinExistence type="predicted"/>
<dbReference type="Pfam" id="PF00383">
    <property type="entry name" value="dCMP_cyt_deam_1"/>
    <property type="match status" value="1"/>
</dbReference>
<dbReference type="Proteomes" id="UP001303222">
    <property type="component" value="Unassembled WGS sequence"/>
</dbReference>
<feature type="region of interest" description="Disordered" evidence="2">
    <location>
        <begin position="625"/>
        <end position="679"/>
    </location>
</feature>
<name>A0AAN6NSB5_9PEZI</name>
<evidence type="ECO:0000313" key="5">
    <source>
        <dbReference type="Proteomes" id="UP001303222"/>
    </source>
</evidence>
<comment type="caution">
    <text evidence="4">The sequence shown here is derived from an EMBL/GenBank/DDBJ whole genome shotgun (WGS) entry which is preliminary data.</text>
</comment>
<dbReference type="Gene3D" id="3.40.140.10">
    <property type="entry name" value="Cytidine Deaminase, domain 2"/>
    <property type="match status" value="1"/>
</dbReference>
<feature type="compositionally biased region" description="Polar residues" evidence="2">
    <location>
        <begin position="86"/>
        <end position="106"/>
    </location>
</feature>
<reference evidence="4" key="1">
    <citation type="journal article" date="2023" name="Mol. Phylogenet. Evol.">
        <title>Genome-scale phylogeny and comparative genomics of the fungal order Sordariales.</title>
        <authorList>
            <person name="Hensen N."/>
            <person name="Bonometti L."/>
            <person name="Westerberg I."/>
            <person name="Brannstrom I.O."/>
            <person name="Guillou S."/>
            <person name="Cros-Aarteil S."/>
            <person name="Calhoun S."/>
            <person name="Haridas S."/>
            <person name="Kuo A."/>
            <person name="Mondo S."/>
            <person name="Pangilinan J."/>
            <person name="Riley R."/>
            <person name="LaButti K."/>
            <person name="Andreopoulos B."/>
            <person name="Lipzen A."/>
            <person name="Chen C."/>
            <person name="Yan M."/>
            <person name="Daum C."/>
            <person name="Ng V."/>
            <person name="Clum A."/>
            <person name="Steindorff A."/>
            <person name="Ohm R.A."/>
            <person name="Martin F."/>
            <person name="Silar P."/>
            <person name="Natvig D.O."/>
            <person name="Lalanne C."/>
            <person name="Gautier V."/>
            <person name="Ament-Velasquez S.L."/>
            <person name="Kruys A."/>
            <person name="Hutchinson M.I."/>
            <person name="Powell A.J."/>
            <person name="Barry K."/>
            <person name="Miller A.N."/>
            <person name="Grigoriev I.V."/>
            <person name="Debuchy R."/>
            <person name="Gladieux P."/>
            <person name="Hiltunen Thoren M."/>
            <person name="Johannesson H."/>
        </authorList>
    </citation>
    <scope>NUCLEOTIDE SEQUENCE</scope>
    <source>
        <strain evidence="4">CBS 626.80</strain>
    </source>
</reference>
<dbReference type="GO" id="GO:0002100">
    <property type="term" value="P:tRNA wobble adenosine to inosine editing"/>
    <property type="evidence" value="ECO:0007669"/>
    <property type="project" value="TreeGrafter"/>
</dbReference>
<feature type="region of interest" description="Disordered" evidence="2">
    <location>
        <begin position="130"/>
        <end position="160"/>
    </location>
</feature>
<organism evidence="4 5">
    <name type="scientific">Pseudoneurospora amorphoporcata</name>
    <dbReference type="NCBI Taxonomy" id="241081"/>
    <lineage>
        <taxon>Eukaryota</taxon>
        <taxon>Fungi</taxon>
        <taxon>Dikarya</taxon>
        <taxon>Ascomycota</taxon>
        <taxon>Pezizomycotina</taxon>
        <taxon>Sordariomycetes</taxon>
        <taxon>Sordariomycetidae</taxon>
        <taxon>Sordariales</taxon>
        <taxon>Sordariaceae</taxon>
        <taxon>Pseudoneurospora</taxon>
    </lineage>
</organism>
<keyword evidence="1" id="KW-0378">Hydrolase</keyword>
<dbReference type="InterPro" id="IPR002125">
    <property type="entry name" value="CMP_dCMP_dom"/>
</dbReference>
<protein>
    <recommendedName>
        <fullName evidence="3">CMP/dCMP-type deaminase domain-containing protein</fullName>
    </recommendedName>
</protein>
<dbReference type="GO" id="GO:0005737">
    <property type="term" value="C:cytoplasm"/>
    <property type="evidence" value="ECO:0007669"/>
    <property type="project" value="TreeGrafter"/>
</dbReference>
<dbReference type="PROSITE" id="PS51747">
    <property type="entry name" value="CYT_DCMP_DEAMINASES_2"/>
    <property type="match status" value="1"/>
</dbReference>
<evidence type="ECO:0000256" key="1">
    <source>
        <dbReference type="ARBA" id="ARBA00022801"/>
    </source>
</evidence>
<evidence type="ECO:0000313" key="4">
    <source>
        <dbReference type="EMBL" id="KAK3951142.1"/>
    </source>
</evidence>
<evidence type="ECO:0000259" key="3">
    <source>
        <dbReference type="PROSITE" id="PS51747"/>
    </source>
</evidence>
<dbReference type="SUPFAM" id="SSF53927">
    <property type="entry name" value="Cytidine deaminase-like"/>
    <property type="match status" value="1"/>
</dbReference>